<organism evidence="4">
    <name type="scientific">Caenorhabditis remanei</name>
    <name type="common">Caenorhabditis vulgaris</name>
    <dbReference type="NCBI Taxonomy" id="31234"/>
    <lineage>
        <taxon>Eukaryota</taxon>
        <taxon>Metazoa</taxon>
        <taxon>Ecdysozoa</taxon>
        <taxon>Nematoda</taxon>
        <taxon>Chromadorea</taxon>
        <taxon>Rhabditida</taxon>
        <taxon>Rhabditina</taxon>
        <taxon>Rhabditomorpha</taxon>
        <taxon>Rhabditoidea</taxon>
        <taxon>Rhabditidae</taxon>
        <taxon>Peloderinae</taxon>
        <taxon>Caenorhabditis</taxon>
    </lineage>
</organism>
<dbReference type="Proteomes" id="UP000008281">
    <property type="component" value="Unassembled WGS sequence"/>
</dbReference>
<dbReference type="Gene3D" id="3.10.100.10">
    <property type="entry name" value="Mannose-Binding Protein A, subunit A"/>
    <property type="match status" value="2"/>
</dbReference>
<dbReference type="OMA" id="MCEFWGG"/>
<sequence>MLLPLSGMPKVLMKILIMFNILVFTYGQVDRDPSFQSMCEFWNGKDSYRPRDNGYKSMSGDKCSFVFEVATDTEASARRYCEVNVPYHINDAIPGERTTCNAEATLICKNQWVQMFGRCYKITKELMTRKDAGEHCEKEKATIAFLHREDLAFRINDYFKFVSRLWIDASEAITKDVIQNVQGGNLLLALDGFMYNLPNIALAIVDSSETAMVLCEYTPPMNQAESNYLLKKYGEIYHPTIVTSHSSYIRTTSSLNRNVDDETANNRYCTNVLKPFIPDGKAQAAIPTRDFLNELARKKVGGIVRTSAFSAKTTKTDRQNRQCVRNSNSIFHTYVSGLNNKGGYEPVESSEWRQNEPNEMCDGATSSTAIVLSHSKPLGLETMSDARYAPLYCQSVVDAYEYTNCPNGYQMFYRKELGQRWCHKYYNGPGVPMLNYDEAQAKCASEGAALTGYTSPEELAFLDDLLTKGNNVNRDTLIGAKRRDDCPQYGNKYSGGFSPDVNHRCSRKNVFEWKNGVAPNPPNIEADWAYPDEPNHGYDDEKCLVLLKGANSDHFRADMTKKLNDHSCTKKYHYICGMEAPIVKQ</sequence>
<evidence type="ECO:0000259" key="2">
    <source>
        <dbReference type="PROSITE" id="PS50041"/>
    </source>
</evidence>
<proteinExistence type="predicted"/>
<dbReference type="InterPro" id="IPR001304">
    <property type="entry name" value="C-type_lectin-like"/>
</dbReference>
<evidence type="ECO:0000256" key="1">
    <source>
        <dbReference type="SAM" id="SignalP"/>
    </source>
</evidence>
<dbReference type="AlphaFoldDB" id="E3NND8"/>
<dbReference type="Pfam" id="PF00059">
    <property type="entry name" value="Lectin_C"/>
    <property type="match status" value="1"/>
</dbReference>
<name>E3NND8_CAERE</name>
<keyword evidence="1" id="KW-0732">Signal</keyword>
<accession>E3NND8</accession>
<dbReference type="FunCoup" id="E3NND8">
    <property type="interactions" value="1861"/>
</dbReference>
<protein>
    <recommendedName>
        <fullName evidence="2">C-type lectin domain-containing protein</fullName>
    </recommendedName>
</protein>
<reference evidence="3" key="1">
    <citation type="submission" date="2007-07" db="EMBL/GenBank/DDBJ databases">
        <title>PCAP assembly of the Caenorhabditis remanei genome.</title>
        <authorList>
            <consortium name="The Caenorhabditis remanei Sequencing Consortium"/>
            <person name="Wilson R.K."/>
        </authorList>
    </citation>
    <scope>NUCLEOTIDE SEQUENCE [LARGE SCALE GENOMIC DNA]</scope>
    <source>
        <strain evidence="3">PB4641</strain>
    </source>
</reference>
<dbReference type="PANTHER" id="PTHR47753">
    <property type="entry name" value="C-TYPE LECTIN-RELATED"/>
    <property type="match status" value="1"/>
</dbReference>
<dbReference type="HOGENOM" id="CLU_032076_1_1_1"/>
<dbReference type="OrthoDB" id="441660at2759"/>
<feature type="chain" id="PRO_5003176865" description="C-type lectin domain-containing protein" evidence="1">
    <location>
        <begin position="28"/>
        <end position="585"/>
    </location>
</feature>
<dbReference type="InParanoid" id="E3NND8"/>
<evidence type="ECO:0000313" key="4">
    <source>
        <dbReference type="Proteomes" id="UP000008281"/>
    </source>
</evidence>
<dbReference type="STRING" id="31234.E3NND8"/>
<feature type="signal peptide" evidence="1">
    <location>
        <begin position="1"/>
        <end position="27"/>
    </location>
</feature>
<evidence type="ECO:0000313" key="3">
    <source>
        <dbReference type="EMBL" id="EFP10562.1"/>
    </source>
</evidence>
<dbReference type="InterPro" id="IPR016186">
    <property type="entry name" value="C-type_lectin-like/link_sf"/>
</dbReference>
<dbReference type="PROSITE" id="PS50041">
    <property type="entry name" value="C_TYPE_LECTIN_2"/>
    <property type="match status" value="1"/>
</dbReference>
<dbReference type="PANTHER" id="PTHR47753:SF2">
    <property type="entry name" value="C-TYPE LECTIN DOMAIN-CONTAINING PROTEIN"/>
    <property type="match status" value="1"/>
</dbReference>
<dbReference type="CDD" id="cd00037">
    <property type="entry name" value="CLECT"/>
    <property type="match status" value="1"/>
</dbReference>
<dbReference type="SUPFAM" id="SSF56436">
    <property type="entry name" value="C-type lectin-like"/>
    <property type="match status" value="2"/>
</dbReference>
<feature type="domain" description="C-type lectin" evidence="2">
    <location>
        <begin position="418"/>
        <end position="577"/>
    </location>
</feature>
<dbReference type="eggNOG" id="ENOG502R4S2">
    <property type="taxonomic scope" value="Eukaryota"/>
</dbReference>
<dbReference type="EMBL" id="DS269201">
    <property type="protein sequence ID" value="EFP10562.1"/>
    <property type="molecule type" value="Genomic_DNA"/>
</dbReference>
<gene>
    <name evidence="3" type="ORF">CRE_21033</name>
</gene>
<dbReference type="InterPro" id="IPR016187">
    <property type="entry name" value="CTDL_fold"/>
</dbReference>
<dbReference type="SMART" id="SM00034">
    <property type="entry name" value="CLECT"/>
    <property type="match status" value="2"/>
</dbReference>
<keyword evidence="4" id="KW-1185">Reference proteome</keyword>